<dbReference type="GO" id="GO:0005829">
    <property type="term" value="C:cytosol"/>
    <property type="evidence" value="ECO:0007669"/>
    <property type="project" value="UniProtKB-ARBA"/>
</dbReference>
<evidence type="ECO:0000256" key="1">
    <source>
        <dbReference type="ARBA" id="ARBA00001917"/>
    </source>
</evidence>
<evidence type="ECO:0000259" key="4">
    <source>
        <dbReference type="Pfam" id="PF00724"/>
    </source>
</evidence>
<dbReference type="CDD" id="cd02933">
    <property type="entry name" value="OYE_like_FMN"/>
    <property type="match status" value="1"/>
</dbReference>
<dbReference type="STRING" id="1806994.A0A507BX20"/>
<dbReference type="PANTHER" id="PTHR22893">
    <property type="entry name" value="NADH OXIDOREDUCTASE-RELATED"/>
    <property type="match status" value="1"/>
</dbReference>
<dbReference type="Pfam" id="PF00724">
    <property type="entry name" value="Oxidored_FMN"/>
    <property type="match status" value="1"/>
</dbReference>
<dbReference type="Proteomes" id="UP000319731">
    <property type="component" value="Unassembled WGS sequence"/>
</dbReference>
<evidence type="ECO:0000256" key="2">
    <source>
        <dbReference type="ARBA" id="ARBA00005979"/>
    </source>
</evidence>
<dbReference type="SUPFAM" id="SSF51395">
    <property type="entry name" value="FMN-linked oxidoreductases"/>
    <property type="match status" value="1"/>
</dbReference>
<dbReference type="GeneID" id="42006040"/>
<keyword evidence="3" id="KW-0560">Oxidoreductase</keyword>
<proteinExistence type="inferred from homology"/>
<dbReference type="RefSeq" id="XP_031023278.1">
    <property type="nucleotide sequence ID" value="XM_031170743.1"/>
</dbReference>
<evidence type="ECO:0000313" key="6">
    <source>
        <dbReference type="Proteomes" id="UP000319731"/>
    </source>
</evidence>
<dbReference type="PANTHER" id="PTHR22893:SF93">
    <property type="entry name" value="HYPOTHETICAL OXIDOREDUCTASE (EUROFUNG)"/>
    <property type="match status" value="1"/>
</dbReference>
<dbReference type="GO" id="GO:0010181">
    <property type="term" value="F:FMN binding"/>
    <property type="evidence" value="ECO:0007669"/>
    <property type="project" value="InterPro"/>
</dbReference>
<comment type="caution">
    <text evidence="5">The sequence shown here is derived from an EMBL/GenBank/DDBJ whole genome shotgun (WGS) entry which is preliminary data.</text>
</comment>
<gene>
    <name evidence="5" type="ORF">SmJEL517_g04815</name>
</gene>
<evidence type="ECO:0000313" key="5">
    <source>
        <dbReference type="EMBL" id="TPX31982.1"/>
    </source>
</evidence>
<dbReference type="FunFam" id="3.20.20.70:FF:000059">
    <property type="entry name" value="N-ethylmaleimide reductase, FMN-linked"/>
    <property type="match status" value="1"/>
</dbReference>
<dbReference type="GO" id="GO:0016628">
    <property type="term" value="F:oxidoreductase activity, acting on the CH-CH group of donors, NAD or NADP as acceptor"/>
    <property type="evidence" value="ECO:0007669"/>
    <property type="project" value="UniProtKB-ARBA"/>
</dbReference>
<keyword evidence="6" id="KW-1185">Reference proteome</keyword>
<dbReference type="Gene3D" id="3.20.20.70">
    <property type="entry name" value="Aldolase class I"/>
    <property type="match status" value="1"/>
</dbReference>
<organism evidence="5 6">
    <name type="scientific">Synchytrium microbalum</name>
    <dbReference type="NCBI Taxonomy" id="1806994"/>
    <lineage>
        <taxon>Eukaryota</taxon>
        <taxon>Fungi</taxon>
        <taxon>Fungi incertae sedis</taxon>
        <taxon>Chytridiomycota</taxon>
        <taxon>Chytridiomycota incertae sedis</taxon>
        <taxon>Chytridiomycetes</taxon>
        <taxon>Synchytriales</taxon>
        <taxon>Synchytriaceae</taxon>
        <taxon>Synchytrium</taxon>
    </lineage>
</organism>
<dbReference type="InterPro" id="IPR045247">
    <property type="entry name" value="Oye-like"/>
</dbReference>
<dbReference type="OrthoDB" id="276546at2759"/>
<dbReference type="InterPro" id="IPR001155">
    <property type="entry name" value="OxRdtase_FMN_N"/>
</dbReference>
<dbReference type="InterPro" id="IPR013785">
    <property type="entry name" value="Aldolase_TIM"/>
</dbReference>
<name>A0A507BX20_9FUNG</name>
<protein>
    <recommendedName>
        <fullName evidence="4">NADH:flavin oxidoreductase/NADH oxidase N-terminal domain-containing protein</fullName>
    </recommendedName>
</protein>
<dbReference type="EMBL" id="QEAO01000036">
    <property type="protein sequence ID" value="TPX31982.1"/>
    <property type="molecule type" value="Genomic_DNA"/>
</dbReference>
<comment type="cofactor">
    <cofactor evidence="1">
        <name>FMN</name>
        <dbReference type="ChEBI" id="CHEBI:58210"/>
    </cofactor>
</comment>
<evidence type="ECO:0000256" key="3">
    <source>
        <dbReference type="ARBA" id="ARBA00023002"/>
    </source>
</evidence>
<feature type="domain" description="NADH:flavin oxidoreductase/NADH oxidase N-terminal" evidence="4">
    <location>
        <begin position="3"/>
        <end position="349"/>
    </location>
</feature>
<reference evidence="5 6" key="1">
    <citation type="journal article" date="2019" name="Sci. Rep.">
        <title>Comparative genomics of chytrid fungi reveal insights into the obligate biotrophic and pathogenic lifestyle of Synchytrium endobioticum.</title>
        <authorList>
            <person name="van de Vossenberg B.T.L.H."/>
            <person name="Warris S."/>
            <person name="Nguyen H.D.T."/>
            <person name="van Gent-Pelzer M.P.E."/>
            <person name="Joly D.L."/>
            <person name="van de Geest H.C."/>
            <person name="Bonants P.J.M."/>
            <person name="Smith D.S."/>
            <person name="Levesque C.A."/>
            <person name="van der Lee T.A.J."/>
        </authorList>
    </citation>
    <scope>NUCLEOTIDE SEQUENCE [LARGE SCALE GENOMIC DNA]</scope>
    <source>
        <strain evidence="5 6">JEL517</strain>
    </source>
</reference>
<sequence length="387" mass="43280">MPDLFSPILLGDLQLSNRIIMAPLTRMRAKGGLAGPLHVLHYAQRSSPGSLLIQEATVVNETGEPYRFVPKMYTQEHCDSWKPVCQAVHEKGSFIYLQLWHAGRVSRKRLQPNGQAPVSASATRVGAGGDLGKAGDVARALTTQEVKQYIQDYRRAARLAREAGFDGVEIHGANGYLPHQFTESSTNKRDDEYGGSIEKRARFLFEIVAECSKEFPPSRIGVRLSPFGFFNDMFDESPIETYTYILKEMNKYKIGFVHFIEPRLAGDDSEEARAGFSEGETSKRYNKDIVSLKCFQGLYTAGKTMIAGGYTPASGNQVIKDGTYDMVAYGRHYISNPDIVSRMQRGLPLAHYNRKTFYGPNVPNDFSVGYVDYPTWEEDQAAQKAKL</sequence>
<dbReference type="AlphaFoldDB" id="A0A507BX20"/>
<comment type="similarity">
    <text evidence="2">Belongs to the NADH:flavin oxidoreductase/NADH oxidase family.</text>
</comment>
<accession>A0A507BX20</accession>